<reference evidence="1 2" key="1">
    <citation type="submission" date="2018-05" db="EMBL/GenBank/DDBJ databases">
        <title>Complete genome sequence of Massilia oculi sp. nov. CCUG 43427T (=DSM 26321T), the type strain of M. oculi, and comparison with genome sequences of other Massilia strains.</title>
        <authorList>
            <person name="Zhu B."/>
        </authorList>
    </citation>
    <scope>NUCLEOTIDE SEQUENCE [LARGE SCALE GENOMIC DNA]</scope>
    <source>
        <strain evidence="1 2">CCUG 43427</strain>
    </source>
</reference>
<dbReference type="EMBL" id="CP029343">
    <property type="protein sequence ID" value="AWL03084.1"/>
    <property type="molecule type" value="Genomic_DNA"/>
</dbReference>
<gene>
    <name evidence="1" type="ORF">DIR46_00480</name>
</gene>
<keyword evidence="2" id="KW-1185">Reference proteome</keyword>
<name>A0A2S2DCL0_9BURK</name>
<dbReference type="Proteomes" id="UP000245820">
    <property type="component" value="Chromosome"/>
</dbReference>
<proteinExistence type="predicted"/>
<sequence>MVSLLVRRALQSAELFARLEYGRICDLDIASIAVDDELPVDEVVGVRKRGVCIFPSPESHMRPDVILAAAANLNNFDMRKKLQVLLRRNG</sequence>
<dbReference type="KEGG" id="mtim:DIR46_00480"/>
<evidence type="ECO:0000313" key="1">
    <source>
        <dbReference type="EMBL" id="AWL03084.1"/>
    </source>
</evidence>
<organism evidence="1 2">
    <name type="scientific">Massilia oculi</name>
    <dbReference type="NCBI Taxonomy" id="945844"/>
    <lineage>
        <taxon>Bacteria</taxon>
        <taxon>Pseudomonadati</taxon>
        <taxon>Pseudomonadota</taxon>
        <taxon>Betaproteobacteria</taxon>
        <taxon>Burkholderiales</taxon>
        <taxon>Oxalobacteraceae</taxon>
        <taxon>Telluria group</taxon>
        <taxon>Massilia</taxon>
    </lineage>
</organism>
<evidence type="ECO:0000313" key="2">
    <source>
        <dbReference type="Proteomes" id="UP000245820"/>
    </source>
</evidence>
<dbReference type="AlphaFoldDB" id="A0A2S2DCL0"/>
<protein>
    <submittedName>
        <fullName evidence="1">Uncharacterized protein</fullName>
    </submittedName>
</protein>
<accession>A0A2S2DCL0</accession>